<dbReference type="Gene3D" id="3.40.50.2300">
    <property type="match status" value="1"/>
</dbReference>
<sequence length="415" mass="43966">MSTRILPAVGDADAARAITTLLSQLPDAEPAGPLGDSTSLLDTLARLAGESLDELPEVVLVHERIGPVPALELIREVALRFPAVGVVLVTADASPGLYSAAMDSGARGLVGLPLSYEELAQRVQAAAGWSVGVRRHLGAGADVLTGPSGTVVTVSGAKGGVGTTVTAVQLALAAKASGHTVALVDLDLQSGDVASYLDVQFRRSIVDLSTIQDISPRVLQDALFNHDTGLGLLLAPSEGERAEEVSDRVVRQIISALRHRFEIVVIDCGTHMNTANAAAIEMADRTLLVATPDVVTVRAAKRMVRLWDRLQIRKAEETITVVNRYTRNTEIQPPLIERITATKVARIVVPANFKELHAVVDAGRMQDLEAKSTVKQALWGLAGDLGLVKHTEGAQKQGRLKGDRGSFGGRRGRTT</sequence>
<evidence type="ECO:0000313" key="9">
    <source>
        <dbReference type="Proteomes" id="UP000530403"/>
    </source>
</evidence>
<protein>
    <submittedName>
        <fullName evidence="7">Pilus assembly protein CpaE</fullName>
    </submittedName>
    <submittedName>
        <fullName evidence="6">Septum formation initiator</fullName>
    </submittedName>
</protein>
<dbReference type="GO" id="GO:0000160">
    <property type="term" value="P:phosphorelay signal transduction system"/>
    <property type="evidence" value="ECO:0007669"/>
    <property type="project" value="InterPro"/>
</dbReference>
<dbReference type="GO" id="GO:0005524">
    <property type="term" value="F:ATP binding"/>
    <property type="evidence" value="ECO:0007669"/>
    <property type="project" value="UniProtKB-KW"/>
</dbReference>
<keyword evidence="1" id="KW-0547">Nucleotide-binding</keyword>
<dbReference type="AlphaFoldDB" id="A0A7J0CA72"/>
<dbReference type="GO" id="GO:0016887">
    <property type="term" value="F:ATP hydrolysis activity"/>
    <property type="evidence" value="ECO:0007669"/>
    <property type="project" value="TreeGrafter"/>
</dbReference>
<dbReference type="InterPro" id="IPR001789">
    <property type="entry name" value="Sig_transdc_resp-reg_receiver"/>
</dbReference>
<comment type="caution">
    <text evidence="6">The sequence shown here is derived from an EMBL/GenBank/DDBJ whole genome shotgun (WGS) entry which is preliminary data.</text>
</comment>
<dbReference type="SUPFAM" id="SSF52540">
    <property type="entry name" value="P-loop containing nucleoside triphosphate hydrolases"/>
    <property type="match status" value="1"/>
</dbReference>
<dbReference type="PANTHER" id="PTHR43384">
    <property type="entry name" value="SEPTUM SITE-DETERMINING PROTEIN MIND HOMOLOG, CHLOROPLASTIC-RELATED"/>
    <property type="match status" value="1"/>
</dbReference>
<evidence type="ECO:0000259" key="5">
    <source>
        <dbReference type="PROSITE" id="PS50110"/>
    </source>
</evidence>
<evidence type="ECO:0000313" key="7">
    <source>
        <dbReference type="EMBL" id="NYE42657.1"/>
    </source>
</evidence>
<evidence type="ECO:0000313" key="8">
    <source>
        <dbReference type="Proteomes" id="UP000498980"/>
    </source>
</evidence>
<evidence type="ECO:0000256" key="3">
    <source>
        <dbReference type="PROSITE-ProRule" id="PRU00169"/>
    </source>
</evidence>
<comment type="caution">
    <text evidence="3">Lacks conserved residue(s) required for the propagation of feature annotation.</text>
</comment>
<feature type="domain" description="Response regulatory" evidence="5">
    <location>
        <begin position="4"/>
        <end position="127"/>
    </location>
</feature>
<dbReference type="PANTHER" id="PTHR43384:SF6">
    <property type="entry name" value="SEPTUM SITE-DETERMINING PROTEIN MIND HOMOLOG, CHLOROPLASTIC"/>
    <property type="match status" value="1"/>
</dbReference>
<organism evidence="6 8">
    <name type="scientific">Streptomyces fulvorobeus</name>
    <dbReference type="NCBI Taxonomy" id="284028"/>
    <lineage>
        <taxon>Bacteria</taxon>
        <taxon>Bacillati</taxon>
        <taxon>Actinomycetota</taxon>
        <taxon>Actinomycetes</taxon>
        <taxon>Kitasatosporales</taxon>
        <taxon>Streptomycetaceae</taxon>
        <taxon>Streptomyces</taxon>
    </lineage>
</organism>
<dbReference type="InterPro" id="IPR050625">
    <property type="entry name" value="ParA/MinD_ATPase"/>
</dbReference>
<dbReference type="InterPro" id="IPR025669">
    <property type="entry name" value="AAA_dom"/>
</dbReference>
<dbReference type="RefSeq" id="WP_173315489.1">
    <property type="nucleotide sequence ID" value="NZ_BAAAUE010000009.1"/>
</dbReference>
<dbReference type="Proteomes" id="UP000498980">
    <property type="component" value="Unassembled WGS sequence"/>
</dbReference>
<proteinExistence type="predicted"/>
<evidence type="ECO:0000256" key="2">
    <source>
        <dbReference type="ARBA" id="ARBA00022840"/>
    </source>
</evidence>
<dbReference type="PROSITE" id="PS50110">
    <property type="entry name" value="RESPONSE_REGULATORY"/>
    <property type="match status" value="1"/>
</dbReference>
<dbReference type="SUPFAM" id="SSF52172">
    <property type="entry name" value="CheY-like"/>
    <property type="match status" value="1"/>
</dbReference>
<gene>
    <name evidence="7" type="ORF">HEB29_003668</name>
    <name evidence="6" type="ORF">Sfulv_38780</name>
</gene>
<dbReference type="InterPro" id="IPR011006">
    <property type="entry name" value="CheY-like_superfamily"/>
</dbReference>
<dbReference type="GO" id="GO:0051782">
    <property type="term" value="P:negative regulation of cell division"/>
    <property type="evidence" value="ECO:0007669"/>
    <property type="project" value="TreeGrafter"/>
</dbReference>
<name>A0A7J0CA72_9ACTN</name>
<feature type="region of interest" description="Disordered" evidence="4">
    <location>
        <begin position="393"/>
        <end position="415"/>
    </location>
</feature>
<keyword evidence="8" id="KW-1185">Reference proteome</keyword>
<evidence type="ECO:0000256" key="1">
    <source>
        <dbReference type="ARBA" id="ARBA00022741"/>
    </source>
</evidence>
<keyword evidence="2" id="KW-0067">ATP-binding</keyword>
<accession>A0A7J0CA72</accession>
<dbReference type="InterPro" id="IPR027417">
    <property type="entry name" value="P-loop_NTPase"/>
</dbReference>
<dbReference type="GO" id="GO:0009898">
    <property type="term" value="C:cytoplasmic side of plasma membrane"/>
    <property type="evidence" value="ECO:0007669"/>
    <property type="project" value="TreeGrafter"/>
</dbReference>
<dbReference type="Pfam" id="PF13614">
    <property type="entry name" value="AAA_31"/>
    <property type="match status" value="1"/>
</dbReference>
<reference evidence="6 8" key="1">
    <citation type="submission" date="2020-05" db="EMBL/GenBank/DDBJ databases">
        <title>Whole genome shotgun sequence of Streptomyces fulvorobeus NBRC 15897.</title>
        <authorList>
            <person name="Komaki H."/>
            <person name="Tamura T."/>
        </authorList>
    </citation>
    <scope>NUCLEOTIDE SEQUENCE [LARGE SCALE GENOMIC DNA]</scope>
    <source>
        <strain evidence="6 8">NBRC 15897</strain>
    </source>
</reference>
<dbReference type="EMBL" id="JACCCF010000001">
    <property type="protein sequence ID" value="NYE42657.1"/>
    <property type="molecule type" value="Genomic_DNA"/>
</dbReference>
<dbReference type="EMBL" id="BLWC01000001">
    <property type="protein sequence ID" value="GFM99067.1"/>
    <property type="molecule type" value="Genomic_DNA"/>
</dbReference>
<evidence type="ECO:0000256" key="4">
    <source>
        <dbReference type="SAM" id="MobiDB-lite"/>
    </source>
</evidence>
<evidence type="ECO:0000313" key="6">
    <source>
        <dbReference type="EMBL" id="GFM99067.1"/>
    </source>
</evidence>
<reference evidence="7 9" key="2">
    <citation type="submission" date="2020-07" db="EMBL/GenBank/DDBJ databases">
        <title>Sequencing the genomes of 1000 actinobacteria strains.</title>
        <authorList>
            <person name="Klenk H.-P."/>
        </authorList>
    </citation>
    <scope>NUCLEOTIDE SEQUENCE [LARGE SCALE GENOMIC DNA]</scope>
    <source>
        <strain evidence="7 9">DSM 41455</strain>
    </source>
</reference>
<dbReference type="Proteomes" id="UP000530403">
    <property type="component" value="Unassembled WGS sequence"/>
</dbReference>
<dbReference type="Gene3D" id="3.40.50.300">
    <property type="entry name" value="P-loop containing nucleotide triphosphate hydrolases"/>
    <property type="match status" value="1"/>
</dbReference>
<dbReference type="GO" id="GO:0005829">
    <property type="term" value="C:cytosol"/>
    <property type="evidence" value="ECO:0007669"/>
    <property type="project" value="TreeGrafter"/>
</dbReference>